<reference evidence="1 2" key="1">
    <citation type="journal article" date="2016" name="BMC Genomics">
        <title>Combined genomic and structural analyses of a cultured magnetotactic bacterium reveals its niche adaptation to a dynamic environment.</title>
        <authorList>
            <person name="Araujo A.C."/>
            <person name="Morillo V."/>
            <person name="Cypriano J."/>
            <person name="Teixeira L.C."/>
            <person name="Leao P."/>
            <person name="Lyra S."/>
            <person name="Almeida L.G."/>
            <person name="Bazylinski D.A."/>
            <person name="Vasconcellos A.T."/>
            <person name="Abreu F."/>
            <person name="Lins U."/>
        </authorList>
    </citation>
    <scope>NUCLEOTIDE SEQUENCE [LARGE SCALE GENOMIC DNA]</scope>
    <source>
        <strain evidence="1 2">IT-1</strain>
    </source>
</reference>
<dbReference type="Proteomes" id="UP000194003">
    <property type="component" value="Unassembled WGS sequence"/>
</dbReference>
<proteinExistence type="predicted"/>
<sequence>MVFHLNLLDERFDCMAVWCHANNASRRLKLNENPTTEQQLEAFAKELAELTRKHGVALCVTGGVIIDSPEAFAELEYFTGNDGDLLPRIGNE</sequence>
<dbReference type="EMBL" id="LVJN01000014">
    <property type="protein sequence ID" value="OSM07361.1"/>
    <property type="molecule type" value="Genomic_DNA"/>
</dbReference>
<name>A0A1Y2KA21_9PROT</name>
<keyword evidence="2" id="KW-1185">Reference proteome</keyword>
<organism evidence="1 2">
    <name type="scientific">Magnetofaba australis IT-1</name>
    <dbReference type="NCBI Taxonomy" id="1434232"/>
    <lineage>
        <taxon>Bacteria</taxon>
        <taxon>Pseudomonadati</taxon>
        <taxon>Pseudomonadota</taxon>
        <taxon>Magnetococcia</taxon>
        <taxon>Magnetococcales</taxon>
        <taxon>Magnetococcaceae</taxon>
        <taxon>Magnetofaba</taxon>
    </lineage>
</organism>
<protein>
    <submittedName>
        <fullName evidence="1">Uncharacterized protein</fullName>
    </submittedName>
</protein>
<evidence type="ECO:0000313" key="1">
    <source>
        <dbReference type="EMBL" id="OSM07361.1"/>
    </source>
</evidence>
<dbReference type="AlphaFoldDB" id="A0A1Y2KA21"/>
<gene>
    <name evidence="1" type="ORF">MAIT1_04688</name>
</gene>
<accession>A0A1Y2KA21</accession>
<comment type="caution">
    <text evidence="1">The sequence shown here is derived from an EMBL/GenBank/DDBJ whole genome shotgun (WGS) entry which is preliminary data.</text>
</comment>
<evidence type="ECO:0000313" key="2">
    <source>
        <dbReference type="Proteomes" id="UP000194003"/>
    </source>
</evidence>